<dbReference type="eggNOG" id="ENOG50321QT">
    <property type="taxonomic scope" value="Bacteria"/>
</dbReference>
<reference evidence="1 2" key="1">
    <citation type="submission" date="2014-04" db="EMBL/GenBank/DDBJ databases">
        <title>Aquimarina sp. 22II-S11-z7 Genome Sequencing.</title>
        <authorList>
            <person name="Lai Q."/>
        </authorList>
    </citation>
    <scope>NUCLEOTIDE SEQUENCE [LARGE SCALE GENOMIC DNA]</scope>
    <source>
        <strain evidence="1 2">22II-S11-z7</strain>
    </source>
</reference>
<dbReference type="OrthoDB" id="1161684at2"/>
<evidence type="ECO:0000313" key="1">
    <source>
        <dbReference type="EMBL" id="EZH74445.1"/>
    </source>
</evidence>
<proteinExistence type="predicted"/>
<accession>A0A023BWQ3</accession>
<keyword evidence="2" id="KW-1185">Reference proteome</keyword>
<organism evidence="1 2">
    <name type="scientific">Aquimarina atlantica</name>
    <dbReference type="NCBI Taxonomy" id="1317122"/>
    <lineage>
        <taxon>Bacteria</taxon>
        <taxon>Pseudomonadati</taxon>
        <taxon>Bacteroidota</taxon>
        <taxon>Flavobacteriia</taxon>
        <taxon>Flavobacteriales</taxon>
        <taxon>Flavobacteriaceae</taxon>
        <taxon>Aquimarina</taxon>
    </lineage>
</organism>
<gene>
    <name evidence="1" type="ORF">ATO12_11790</name>
</gene>
<dbReference type="AlphaFoldDB" id="A0A023BWQ3"/>
<name>A0A023BWQ3_9FLAO</name>
<comment type="caution">
    <text evidence="1">The sequence shown here is derived from an EMBL/GenBank/DDBJ whole genome shotgun (WGS) entry which is preliminary data.</text>
</comment>
<dbReference type="EMBL" id="AQRA01000003">
    <property type="protein sequence ID" value="EZH74445.1"/>
    <property type="molecule type" value="Genomic_DNA"/>
</dbReference>
<dbReference type="STRING" id="1317122.ATO12_11790"/>
<protein>
    <submittedName>
        <fullName evidence="1">Uncharacterized protein</fullName>
    </submittedName>
</protein>
<dbReference type="RefSeq" id="WP_051575671.1">
    <property type="nucleotide sequence ID" value="NZ_AQRA01000003.1"/>
</dbReference>
<sequence length="145" mass="16798">MKLFSTAFFVFFIINLNYAQTRKNVFFEQKALTKKFHTIDELEDLKKGELVKLYTDRINEIITVLPYLALTNEAGVKLSDIGIKESSDHLKSLNKHHTMTTDMTESNKNLISEFIPYADTEKIIWGILYFEEVIKKVRIGANGNF</sequence>
<dbReference type="Proteomes" id="UP000023541">
    <property type="component" value="Unassembled WGS sequence"/>
</dbReference>
<evidence type="ECO:0000313" key="2">
    <source>
        <dbReference type="Proteomes" id="UP000023541"/>
    </source>
</evidence>